<organism evidence="9 10">
    <name type="scientific">Pseudodesulfovibrio profundus</name>
    <dbReference type="NCBI Taxonomy" id="57320"/>
    <lineage>
        <taxon>Bacteria</taxon>
        <taxon>Pseudomonadati</taxon>
        <taxon>Thermodesulfobacteriota</taxon>
        <taxon>Desulfovibrionia</taxon>
        <taxon>Desulfovibrionales</taxon>
        <taxon>Desulfovibrionaceae</taxon>
    </lineage>
</organism>
<dbReference type="InterPro" id="IPR029056">
    <property type="entry name" value="Ribokinase-like"/>
</dbReference>
<dbReference type="GO" id="GO:0009228">
    <property type="term" value="P:thiamine biosynthetic process"/>
    <property type="evidence" value="ECO:0007669"/>
    <property type="project" value="InterPro"/>
</dbReference>
<dbReference type="KEGG" id="pprf:DPRO_0943"/>
<gene>
    <name evidence="9" type="ORF">DPRO_0943</name>
</gene>
<keyword evidence="6" id="KW-0067">ATP-binding</keyword>
<dbReference type="InterPro" id="IPR004399">
    <property type="entry name" value="HMP/HMP-P_kinase_dom"/>
</dbReference>
<sequence length="455" mass="48617">MGRTPCVLTVAGSDSGGGAGIQADLKTISMLGCYGASVLTALTAQNTAAVTDIHAPPPVFVAEQLRTVLSDISVDAVKTGMLFSEGIISEIAPLLSRAGMPLVVDPVCVATSGAKLLKDDAVDAMVRKIFPLADILTPNIPEAELFTGLTINDRDDVFQVAEVLLKMGPKSVLIKGGHSKSWAITDWFVESGKEPIPFIQQRVDTPNTHGTGCTLSAAIATGLAQGKSRAAAIQRAQRYLHLALRAAYRLGEGGGPPNHIAPWIKETARSTVLKEVEQIARWIQETQLERLLGAEKSNIAASIPYADVLSDVASFSGGLISSHTGQVFVAGAPEFGVEQAVSKALLAVRRFNDQLACGVSVSGNTPLKRVLHDLDTEVMWIERKLKPDYLSNDHGACVEWGAYEGLKKHASPDEVRIIVDPGDMGCESRVYILEKDGARLQRLLLKLAELVSKQQ</sequence>
<dbReference type="GO" id="GO:0005829">
    <property type="term" value="C:cytosol"/>
    <property type="evidence" value="ECO:0007669"/>
    <property type="project" value="TreeGrafter"/>
</dbReference>
<proteinExistence type="predicted"/>
<evidence type="ECO:0000259" key="8">
    <source>
        <dbReference type="Pfam" id="PF10120"/>
    </source>
</evidence>
<dbReference type="SUPFAM" id="SSF53613">
    <property type="entry name" value="Ribokinase-like"/>
    <property type="match status" value="1"/>
</dbReference>
<dbReference type="NCBIfam" id="TIGR00097">
    <property type="entry name" value="HMP-P_kinase"/>
    <property type="match status" value="1"/>
</dbReference>
<dbReference type="OrthoDB" id="9810880at2"/>
<dbReference type="Gene3D" id="3.40.1190.20">
    <property type="match status" value="1"/>
</dbReference>
<dbReference type="GO" id="GO:0009229">
    <property type="term" value="P:thiamine diphosphate biosynthetic process"/>
    <property type="evidence" value="ECO:0007669"/>
    <property type="project" value="UniProtKB-UniPathway"/>
</dbReference>
<evidence type="ECO:0000256" key="1">
    <source>
        <dbReference type="ARBA" id="ARBA00004948"/>
    </source>
</evidence>
<dbReference type="PANTHER" id="PTHR20858:SF17">
    <property type="entry name" value="HYDROXYMETHYLPYRIMIDINE_PHOSPHOMETHYLPYRIMIDINE KINASE THI20-RELATED"/>
    <property type="match status" value="1"/>
</dbReference>
<dbReference type="PANTHER" id="PTHR20858">
    <property type="entry name" value="PHOSPHOMETHYLPYRIMIDINE KINASE"/>
    <property type="match status" value="1"/>
</dbReference>
<dbReference type="InterPro" id="IPR013749">
    <property type="entry name" value="PM/HMP-P_kinase-1"/>
</dbReference>
<dbReference type="GO" id="GO:0005524">
    <property type="term" value="F:ATP binding"/>
    <property type="evidence" value="ECO:0007669"/>
    <property type="project" value="UniProtKB-KW"/>
</dbReference>
<dbReference type="InterPro" id="IPR036409">
    <property type="entry name" value="Aldolase_II/adducin_N_sf"/>
</dbReference>
<dbReference type="EMBL" id="LT907975">
    <property type="protein sequence ID" value="SOB57834.1"/>
    <property type="molecule type" value="Genomic_DNA"/>
</dbReference>
<feature type="domain" description="Pyridoxamine kinase/Phosphomethylpyrimidine kinase" evidence="7">
    <location>
        <begin position="14"/>
        <end position="257"/>
    </location>
</feature>
<evidence type="ECO:0000259" key="7">
    <source>
        <dbReference type="Pfam" id="PF08543"/>
    </source>
</evidence>
<dbReference type="GO" id="GO:0008972">
    <property type="term" value="F:phosphomethylpyrimidine kinase activity"/>
    <property type="evidence" value="ECO:0007669"/>
    <property type="project" value="InterPro"/>
</dbReference>
<reference evidence="10" key="1">
    <citation type="submission" date="2017-09" db="EMBL/GenBank/DDBJ databases">
        <authorList>
            <person name="Regsiter A."/>
            <person name="William W."/>
        </authorList>
    </citation>
    <scope>NUCLEOTIDE SEQUENCE [LARGE SCALE GENOMIC DNA]</scope>
    <source>
        <strain evidence="10">500-1</strain>
    </source>
</reference>
<dbReference type="FunFam" id="3.40.1190.20:FF:000003">
    <property type="entry name" value="Phosphomethylpyrimidine kinase ThiD"/>
    <property type="match status" value="1"/>
</dbReference>
<feature type="domain" description="Thiamine-phosphate synthase ThiN" evidence="8">
    <location>
        <begin position="275"/>
        <end position="439"/>
    </location>
</feature>
<dbReference type="CDD" id="cd01169">
    <property type="entry name" value="HMPP_kinase"/>
    <property type="match status" value="1"/>
</dbReference>
<keyword evidence="4" id="KW-0547">Nucleotide-binding</keyword>
<comment type="pathway">
    <text evidence="1">Cofactor biosynthesis; thiamine diphosphate biosynthesis.</text>
</comment>
<dbReference type="Pfam" id="PF10120">
    <property type="entry name" value="ThiN"/>
    <property type="match status" value="1"/>
</dbReference>
<keyword evidence="5 9" id="KW-0418">Kinase</keyword>
<dbReference type="UniPathway" id="UPA00060">
    <property type="reaction ID" value="UER00138"/>
</dbReference>
<evidence type="ECO:0000256" key="2">
    <source>
        <dbReference type="ARBA" id="ARBA00012135"/>
    </source>
</evidence>
<evidence type="ECO:0000256" key="4">
    <source>
        <dbReference type="ARBA" id="ARBA00022741"/>
    </source>
</evidence>
<protein>
    <recommendedName>
        <fullName evidence="2">hydroxymethylpyrimidine kinase</fullName>
        <ecNumber evidence="2">2.7.1.49</ecNumber>
    </recommendedName>
</protein>
<dbReference type="Proteomes" id="UP000219215">
    <property type="component" value="Chromosome DPRO"/>
</dbReference>
<keyword evidence="3" id="KW-0808">Transferase</keyword>
<dbReference type="Gene3D" id="3.40.225.10">
    <property type="entry name" value="Class II aldolase/adducin N-terminal domain"/>
    <property type="match status" value="1"/>
</dbReference>
<evidence type="ECO:0000256" key="3">
    <source>
        <dbReference type="ARBA" id="ARBA00022679"/>
    </source>
</evidence>
<dbReference type="InterPro" id="IPR019293">
    <property type="entry name" value="ThiN"/>
</dbReference>
<dbReference type="AlphaFoldDB" id="A0A2C8F610"/>
<dbReference type="EC" id="2.7.1.49" evidence="2"/>
<evidence type="ECO:0000256" key="6">
    <source>
        <dbReference type="ARBA" id="ARBA00022840"/>
    </source>
</evidence>
<keyword evidence="10" id="KW-1185">Reference proteome</keyword>
<evidence type="ECO:0000313" key="9">
    <source>
        <dbReference type="EMBL" id="SOB57834.1"/>
    </source>
</evidence>
<evidence type="ECO:0000313" key="10">
    <source>
        <dbReference type="Proteomes" id="UP000219215"/>
    </source>
</evidence>
<dbReference type="GO" id="GO:0008902">
    <property type="term" value="F:hydroxymethylpyrimidine kinase activity"/>
    <property type="evidence" value="ECO:0007669"/>
    <property type="project" value="UniProtKB-EC"/>
</dbReference>
<name>A0A2C8F610_9BACT</name>
<dbReference type="SUPFAM" id="SSF53639">
    <property type="entry name" value="AraD/HMP-PK domain-like"/>
    <property type="match status" value="1"/>
</dbReference>
<dbReference type="Pfam" id="PF08543">
    <property type="entry name" value="Phos_pyr_kin"/>
    <property type="match status" value="1"/>
</dbReference>
<dbReference type="RefSeq" id="WP_097011020.1">
    <property type="nucleotide sequence ID" value="NZ_LT907975.1"/>
</dbReference>
<evidence type="ECO:0000256" key="5">
    <source>
        <dbReference type="ARBA" id="ARBA00022777"/>
    </source>
</evidence>
<accession>A0A2C8F610</accession>